<accession>A0A2G8RWH8</accession>
<proteinExistence type="predicted"/>
<dbReference type="AlphaFoldDB" id="A0A2G8RWH8"/>
<evidence type="ECO:0000256" key="1">
    <source>
        <dbReference type="SAM" id="MobiDB-lite"/>
    </source>
</evidence>
<evidence type="ECO:0000313" key="2">
    <source>
        <dbReference type="EMBL" id="PIL25875.1"/>
    </source>
</evidence>
<feature type="compositionally biased region" description="Low complexity" evidence="1">
    <location>
        <begin position="211"/>
        <end position="225"/>
    </location>
</feature>
<organism evidence="2 3">
    <name type="scientific">Ganoderma sinense ZZ0214-1</name>
    <dbReference type="NCBI Taxonomy" id="1077348"/>
    <lineage>
        <taxon>Eukaryota</taxon>
        <taxon>Fungi</taxon>
        <taxon>Dikarya</taxon>
        <taxon>Basidiomycota</taxon>
        <taxon>Agaricomycotina</taxon>
        <taxon>Agaricomycetes</taxon>
        <taxon>Polyporales</taxon>
        <taxon>Polyporaceae</taxon>
        <taxon>Ganoderma</taxon>
    </lineage>
</organism>
<feature type="compositionally biased region" description="Low complexity" evidence="1">
    <location>
        <begin position="21"/>
        <end position="35"/>
    </location>
</feature>
<keyword evidence="3" id="KW-1185">Reference proteome</keyword>
<dbReference type="EMBL" id="AYKW01000045">
    <property type="protein sequence ID" value="PIL25875.1"/>
    <property type="molecule type" value="Genomic_DNA"/>
</dbReference>
<dbReference type="Proteomes" id="UP000230002">
    <property type="component" value="Unassembled WGS sequence"/>
</dbReference>
<reference evidence="2 3" key="1">
    <citation type="journal article" date="2015" name="Sci. Rep.">
        <title>Chromosome-level genome map provides insights into diverse defense mechanisms in the medicinal fungus Ganoderma sinense.</title>
        <authorList>
            <person name="Zhu Y."/>
            <person name="Xu J."/>
            <person name="Sun C."/>
            <person name="Zhou S."/>
            <person name="Xu H."/>
            <person name="Nelson D.R."/>
            <person name="Qian J."/>
            <person name="Song J."/>
            <person name="Luo H."/>
            <person name="Xiang L."/>
            <person name="Li Y."/>
            <person name="Xu Z."/>
            <person name="Ji A."/>
            <person name="Wang L."/>
            <person name="Lu S."/>
            <person name="Hayward A."/>
            <person name="Sun W."/>
            <person name="Li X."/>
            <person name="Schwartz D.C."/>
            <person name="Wang Y."/>
            <person name="Chen S."/>
        </authorList>
    </citation>
    <scope>NUCLEOTIDE SEQUENCE [LARGE SCALE GENOMIC DNA]</scope>
    <source>
        <strain evidence="2 3">ZZ0214-1</strain>
    </source>
</reference>
<sequence>MSSSLSTTRIVSSPLRPSRSAWKSASSATRSSNAAPHTLSTLTPPRGIHTSVLPFGGLASLSFLAMILPSCAHSSGLVRMSDTQGLCAYSLLPCSFHFSGTVSIGPKFTISSAPSDTTCGTPLRAAASSRCGPAVRTPPTSSSASSVVVRSRTPSKNPAEVRRSSARPPAPDAWKTYGVQSYLARSVRACVTAGVVTPNIVIAIRLPLSRPAATSTTPAPGARAGVWRTRA</sequence>
<protein>
    <submittedName>
        <fullName evidence="2">Uncharacterized protein</fullName>
    </submittedName>
</protein>
<feature type="region of interest" description="Disordered" evidence="1">
    <location>
        <begin position="21"/>
        <end position="43"/>
    </location>
</feature>
<feature type="compositionally biased region" description="Low complexity" evidence="1">
    <location>
        <begin position="133"/>
        <end position="155"/>
    </location>
</feature>
<name>A0A2G8RWH8_9APHY</name>
<gene>
    <name evidence="2" type="ORF">GSI_11628</name>
</gene>
<comment type="caution">
    <text evidence="2">The sequence shown here is derived from an EMBL/GenBank/DDBJ whole genome shotgun (WGS) entry which is preliminary data.</text>
</comment>
<feature type="region of interest" description="Disordered" evidence="1">
    <location>
        <begin position="130"/>
        <end position="170"/>
    </location>
</feature>
<evidence type="ECO:0000313" key="3">
    <source>
        <dbReference type="Proteomes" id="UP000230002"/>
    </source>
</evidence>
<feature type="region of interest" description="Disordered" evidence="1">
    <location>
        <begin position="211"/>
        <end position="231"/>
    </location>
</feature>